<dbReference type="SUPFAM" id="SSF52540">
    <property type="entry name" value="P-loop containing nucleoside triphosphate hydrolases"/>
    <property type="match status" value="1"/>
</dbReference>
<evidence type="ECO:0000256" key="2">
    <source>
        <dbReference type="ARBA" id="ARBA00022741"/>
    </source>
</evidence>
<dbReference type="EMBL" id="CP076405">
    <property type="protein sequence ID" value="QWQ20583.2"/>
    <property type="molecule type" value="Genomic_DNA"/>
</dbReference>
<dbReference type="Pfam" id="PF13541">
    <property type="entry name" value="ChlI"/>
    <property type="match status" value="1"/>
</dbReference>
<dbReference type="InterPro" id="IPR003593">
    <property type="entry name" value="AAA+_ATPase"/>
</dbReference>
<dbReference type="InterPro" id="IPR000523">
    <property type="entry name" value="Mg_chelatse_chII-like_cat_dom"/>
</dbReference>
<evidence type="ECO:0000313" key="6">
    <source>
        <dbReference type="Proteomes" id="UP000682358"/>
    </source>
</evidence>
<keyword evidence="2" id="KW-0547">Nucleotide-binding</keyword>
<evidence type="ECO:0000313" key="5">
    <source>
        <dbReference type="EMBL" id="QWQ20583.2"/>
    </source>
</evidence>
<dbReference type="AlphaFoldDB" id="A0AAJ4NI52"/>
<reference evidence="5" key="1">
    <citation type="submission" date="2021-06" db="EMBL/GenBank/DDBJ databases">
        <title>Emergence of genetically related NDM-1-producing Providencia rettgeri strains in Argentina.</title>
        <authorList>
            <person name="Pasteran F."/>
            <person name="Meo A."/>
            <person name="Gomez S."/>
            <person name="Derdoy L."/>
            <person name="Albronoz E."/>
            <person name="Faccone D."/>
            <person name="Guerriero L."/>
            <person name="Archuby D."/>
            <person name="Tarzia A."/>
            <person name="Lopez M."/>
            <person name="Corso A."/>
        </authorList>
    </citation>
    <scope>NUCLEOTIDE SEQUENCE</scope>
    <source>
        <strain evidence="5">PreM15628</strain>
    </source>
</reference>
<dbReference type="InterPro" id="IPR001208">
    <property type="entry name" value="MCM_dom"/>
</dbReference>
<name>A0AAJ4NI52_PRORE</name>
<feature type="domain" description="AAA+ ATPase" evidence="4">
    <location>
        <begin position="211"/>
        <end position="391"/>
    </location>
</feature>
<dbReference type="InterPro" id="IPR025158">
    <property type="entry name" value="Mg_chelat-rel_C"/>
</dbReference>
<accession>A0AAJ4NI52</accession>
<dbReference type="PRINTS" id="PR01657">
    <property type="entry name" value="MCMFAMILY"/>
</dbReference>
<sequence>MTLAIVYTRASIGLEAPLVTVEAHISNGLPGLTLVGLPETAVKEARDRVRSALLNSGFEYPAKKMTVNLAPADLPKESGRYDLAIAIAILASSGQIPHEPLKQYEFLGELALSGDVRYVNSAIPAAQSALKQQRSLILSTENQHQLGLLPDNSVYFTTSLLELCHFLHNKHTLVCNQQVHQASIPTKQEGDINDIIGQEHGKRALEICAAGGHNLLLLGPPGTGKTMLASRLMTLLPPLTSQEALEVASLHSLSENTKEDMNWPIRPFRAPHHSASIAALIGGGSLPKPGEISLAHHGVLFLDELPEFSRSVLDSLREPLESRKISISRAKAKVCYPASFQLIAALNPSPTGHYQGEMSRSAPTRILRYLSRISGPFIDRFDLSIEIPLLPLGSLSNQTNQGETSEQVRQRVIEARNRQLRRAGKINSLLTPRETTQFCLLTTKDALFLEHALNKLGLSIRAWHRILRVARTIADLNAAETIERSDLLEALGYRAMDKLLLHLQKQVSWEEWADKYLLSRRNKGTEVPLIIRW</sequence>
<dbReference type="InterPro" id="IPR004482">
    <property type="entry name" value="Mg_chelat-rel"/>
</dbReference>
<evidence type="ECO:0000256" key="3">
    <source>
        <dbReference type="ARBA" id="ARBA00022840"/>
    </source>
</evidence>
<evidence type="ECO:0000256" key="1">
    <source>
        <dbReference type="ARBA" id="ARBA00006354"/>
    </source>
</evidence>
<organism evidence="5 6">
    <name type="scientific">Providencia rettgeri</name>
    <dbReference type="NCBI Taxonomy" id="587"/>
    <lineage>
        <taxon>Bacteria</taxon>
        <taxon>Pseudomonadati</taxon>
        <taxon>Pseudomonadota</taxon>
        <taxon>Gammaproteobacteria</taxon>
        <taxon>Enterobacterales</taxon>
        <taxon>Morganellaceae</taxon>
        <taxon>Providencia</taxon>
    </lineage>
</organism>
<dbReference type="InterPro" id="IPR027417">
    <property type="entry name" value="P-loop_NTPase"/>
</dbReference>
<dbReference type="GO" id="GO:0005524">
    <property type="term" value="F:ATP binding"/>
    <property type="evidence" value="ECO:0007669"/>
    <property type="project" value="UniProtKB-KW"/>
</dbReference>
<dbReference type="InterPro" id="IPR020568">
    <property type="entry name" value="Ribosomal_Su5_D2-typ_SF"/>
</dbReference>
<dbReference type="NCBIfam" id="TIGR00368">
    <property type="entry name" value="YifB family Mg chelatase-like AAA ATPase"/>
    <property type="match status" value="1"/>
</dbReference>
<dbReference type="Gene3D" id="3.40.50.300">
    <property type="entry name" value="P-loop containing nucleotide triphosphate hydrolases"/>
    <property type="match status" value="1"/>
</dbReference>
<dbReference type="Pfam" id="PF01078">
    <property type="entry name" value="Mg_chelatase"/>
    <property type="match status" value="1"/>
</dbReference>
<dbReference type="Proteomes" id="UP000682358">
    <property type="component" value="Chromosome"/>
</dbReference>
<dbReference type="Pfam" id="PF13335">
    <property type="entry name" value="Mg_chelatase_C"/>
    <property type="match status" value="1"/>
</dbReference>
<evidence type="ECO:0000259" key="4">
    <source>
        <dbReference type="SMART" id="SM00382"/>
    </source>
</evidence>
<proteinExistence type="inferred from homology"/>
<dbReference type="InterPro" id="IPR014721">
    <property type="entry name" value="Ribsml_uS5_D2-typ_fold_subgr"/>
</dbReference>
<dbReference type="PANTHER" id="PTHR32039:SF7">
    <property type="entry name" value="COMPETENCE PROTEIN COMM"/>
    <property type="match status" value="1"/>
</dbReference>
<dbReference type="Gene3D" id="3.30.230.10">
    <property type="match status" value="1"/>
</dbReference>
<dbReference type="SUPFAM" id="SSF54211">
    <property type="entry name" value="Ribosomal protein S5 domain 2-like"/>
    <property type="match status" value="1"/>
</dbReference>
<dbReference type="NCBIfam" id="NF007365">
    <property type="entry name" value="PRK09862.1"/>
    <property type="match status" value="1"/>
</dbReference>
<keyword evidence="3" id="KW-0067">ATP-binding</keyword>
<gene>
    <name evidence="5" type="ORF">KOF27_18750</name>
</gene>
<protein>
    <submittedName>
        <fullName evidence="5">YifB family Mg chelatase-like AAA ATPase</fullName>
    </submittedName>
</protein>
<dbReference type="InterPro" id="IPR045006">
    <property type="entry name" value="CHLI-like"/>
</dbReference>
<dbReference type="GO" id="GO:0003677">
    <property type="term" value="F:DNA binding"/>
    <property type="evidence" value="ECO:0007669"/>
    <property type="project" value="InterPro"/>
</dbReference>
<comment type="similarity">
    <text evidence="1">Belongs to the Mg-chelatase subunits D/I family. ComM subfamily.</text>
</comment>
<dbReference type="SMART" id="SM00382">
    <property type="entry name" value="AAA"/>
    <property type="match status" value="1"/>
</dbReference>
<dbReference type="PANTHER" id="PTHR32039">
    <property type="entry name" value="MAGNESIUM-CHELATASE SUBUNIT CHLI"/>
    <property type="match status" value="1"/>
</dbReference>